<evidence type="ECO:0000259" key="3">
    <source>
        <dbReference type="Pfam" id="PF08240"/>
    </source>
</evidence>
<name>A0ABU8XUK5_9PROT</name>
<comment type="caution">
    <text evidence="4">The sequence shown here is derived from an EMBL/GenBank/DDBJ whole genome shotgun (WGS) entry which is preliminary data.</text>
</comment>
<sequence>MIETVRIHAVGGPEALRVERIPTPRPGPVEVLVRQTAIGVNYVDVYHRTGLYPLSALPTVLGVEDAVGEAARSAGDRDGRERGEG</sequence>
<dbReference type="Gene3D" id="3.90.180.10">
    <property type="entry name" value="Medium-chain alcohol dehydrogenases, catalytic domain"/>
    <property type="match status" value="1"/>
</dbReference>
<dbReference type="InterPro" id="IPR011032">
    <property type="entry name" value="GroES-like_sf"/>
</dbReference>
<evidence type="ECO:0000256" key="2">
    <source>
        <dbReference type="ARBA" id="ARBA00023002"/>
    </source>
</evidence>
<evidence type="ECO:0000256" key="1">
    <source>
        <dbReference type="ARBA" id="ARBA00022857"/>
    </source>
</evidence>
<dbReference type="RefSeq" id="WP_418159909.1">
    <property type="nucleotide sequence ID" value="NZ_JBBLZC010000012.1"/>
</dbReference>
<dbReference type="PANTHER" id="PTHR48106">
    <property type="entry name" value="QUINONE OXIDOREDUCTASE PIG3-RELATED"/>
    <property type="match status" value="1"/>
</dbReference>
<accession>A0ABU8XUK5</accession>
<feature type="domain" description="Alcohol dehydrogenase-like N-terminal" evidence="3">
    <location>
        <begin position="27"/>
        <end position="69"/>
    </location>
</feature>
<dbReference type="PANTHER" id="PTHR48106:SF13">
    <property type="entry name" value="QUINONE OXIDOREDUCTASE-RELATED"/>
    <property type="match status" value="1"/>
</dbReference>
<keyword evidence="1" id="KW-0521">NADP</keyword>
<organism evidence="4 5">
    <name type="scientific">Benzoatithermus flavus</name>
    <dbReference type="NCBI Taxonomy" id="3108223"/>
    <lineage>
        <taxon>Bacteria</taxon>
        <taxon>Pseudomonadati</taxon>
        <taxon>Pseudomonadota</taxon>
        <taxon>Alphaproteobacteria</taxon>
        <taxon>Geminicoccales</taxon>
        <taxon>Geminicoccaceae</taxon>
        <taxon>Benzoatithermus</taxon>
    </lineage>
</organism>
<evidence type="ECO:0000313" key="4">
    <source>
        <dbReference type="EMBL" id="MEK0084059.1"/>
    </source>
</evidence>
<proteinExistence type="predicted"/>
<keyword evidence="2" id="KW-0560">Oxidoreductase</keyword>
<gene>
    <name evidence="4" type="ORF">U1T56_12920</name>
</gene>
<reference evidence="4 5" key="1">
    <citation type="submission" date="2024-01" db="EMBL/GenBank/DDBJ databases">
        <title>Multi-omics insights into the function and evolution of sodium benzoate biodegradation pathways in Benzoatithermus flavus gen. nov., sp. nov. from hot spring.</title>
        <authorList>
            <person name="Hu C.-J."/>
            <person name="Li W.-J."/>
        </authorList>
    </citation>
    <scope>NUCLEOTIDE SEQUENCE [LARGE SCALE GENOMIC DNA]</scope>
    <source>
        <strain evidence="4 5">SYSU G07066</strain>
    </source>
</reference>
<evidence type="ECO:0000313" key="5">
    <source>
        <dbReference type="Proteomes" id="UP001375743"/>
    </source>
</evidence>
<keyword evidence="5" id="KW-1185">Reference proteome</keyword>
<dbReference type="SUPFAM" id="SSF50129">
    <property type="entry name" value="GroES-like"/>
    <property type="match status" value="1"/>
</dbReference>
<dbReference type="InterPro" id="IPR013154">
    <property type="entry name" value="ADH-like_N"/>
</dbReference>
<protein>
    <recommendedName>
        <fullName evidence="3">Alcohol dehydrogenase-like N-terminal domain-containing protein</fullName>
    </recommendedName>
</protein>
<dbReference type="Pfam" id="PF08240">
    <property type="entry name" value="ADH_N"/>
    <property type="match status" value="1"/>
</dbReference>
<dbReference type="EMBL" id="JBBLZC010000012">
    <property type="protein sequence ID" value="MEK0084059.1"/>
    <property type="molecule type" value="Genomic_DNA"/>
</dbReference>
<dbReference type="Proteomes" id="UP001375743">
    <property type="component" value="Unassembled WGS sequence"/>
</dbReference>